<reference evidence="1" key="2">
    <citation type="journal article" date="2022" name="Microbiol. Resour. Announc.">
        <title>Metagenome Sequencing to Explore Phylogenomics of Terrestrial Cyanobacteria.</title>
        <authorList>
            <person name="Ward R.D."/>
            <person name="Stajich J.E."/>
            <person name="Johansen J.R."/>
            <person name="Huntemann M."/>
            <person name="Clum A."/>
            <person name="Foster B."/>
            <person name="Foster B."/>
            <person name="Roux S."/>
            <person name="Palaniappan K."/>
            <person name="Varghese N."/>
            <person name="Mukherjee S."/>
            <person name="Reddy T.B.K."/>
            <person name="Daum C."/>
            <person name="Copeland A."/>
            <person name="Chen I.A."/>
            <person name="Ivanova N.N."/>
            <person name="Kyrpides N.C."/>
            <person name="Shapiro N."/>
            <person name="Eloe-Fadrosh E.A."/>
            <person name="Pietrasiak N."/>
        </authorList>
    </citation>
    <scope>NUCLEOTIDE SEQUENCE</scope>
    <source>
        <strain evidence="1">GSE-TBD4-15B</strain>
    </source>
</reference>
<comment type="caution">
    <text evidence="1">The sequence shown here is derived from an EMBL/GenBank/DDBJ whole genome shotgun (WGS) entry which is preliminary data.</text>
</comment>
<dbReference type="EMBL" id="JAHHHV010000005">
    <property type="protein sequence ID" value="MBW4464082.1"/>
    <property type="molecule type" value="Genomic_DNA"/>
</dbReference>
<organism evidence="1 2">
    <name type="scientific">Pegethrix bostrychoides GSE-TBD4-15B</name>
    <dbReference type="NCBI Taxonomy" id="2839662"/>
    <lineage>
        <taxon>Bacteria</taxon>
        <taxon>Bacillati</taxon>
        <taxon>Cyanobacteriota</taxon>
        <taxon>Cyanophyceae</taxon>
        <taxon>Oculatellales</taxon>
        <taxon>Oculatellaceae</taxon>
        <taxon>Pegethrix</taxon>
    </lineage>
</organism>
<dbReference type="Proteomes" id="UP000707356">
    <property type="component" value="Unassembled WGS sequence"/>
</dbReference>
<evidence type="ECO:0000313" key="1">
    <source>
        <dbReference type="EMBL" id="MBW4464082.1"/>
    </source>
</evidence>
<accession>A0A951P7K5</accession>
<proteinExistence type="predicted"/>
<evidence type="ECO:0000313" key="2">
    <source>
        <dbReference type="Proteomes" id="UP000707356"/>
    </source>
</evidence>
<reference evidence="1" key="1">
    <citation type="submission" date="2021-05" db="EMBL/GenBank/DDBJ databases">
        <authorList>
            <person name="Pietrasiak N."/>
            <person name="Ward R."/>
            <person name="Stajich J.E."/>
            <person name="Kurbessoian T."/>
        </authorList>
    </citation>
    <scope>NUCLEOTIDE SEQUENCE</scope>
    <source>
        <strain evidence="1">GSE-TBD4-15B</strain>
    </source>
</reference>
<gene>
    <name evidence="1" type="ORF">KME07_01410</name>
</gene>
<protein>
    <submittedName>
        <fullName evidence="1">Acetyltransferase</fullName>
    </submittedName>
</protein>
<name>A0A951P7K5_9CYAN</name>
<dbReference type="AlphaFoldDB" id="A0A951P7K5"/>
<sequence>MLLKSKDSDALIKVIDVEALINPQDPMVSGQVQNGEEEQDPEEFTKAELLFPSGEALPLCWFDADYKLNISRA</sequence>